<comment type="caution">
    <text evidence="1">The sequence shown here is derived from an EMBL/GenBank/DDBJ whole genome shotgun (WGS) entry which is preliminary data.</text>
</comment>
<organism evidence="1 2">
    <name type="scientific">Rhizoclosmatium globosum</name>
    <dbReference type="NCBI Taxonomy" id="329046"/>
    <lineage>
        <taxon>Eukaryota</taxon>
        <taxon>Fungi</taxon>
        <taxon>Fungi incertae sedis</taxon>
        <taxon>Chytridiomycota</taxon>
        <taxon>Chytridiomycota incertae sedis</taxon>
        <taxon>Chytridiomycetes</taxon>
        <taxon>Chytridiales</taxon>
        <taxon>Chytriomycetaceae</taxon>
        <taxon>Rhizoclosmatium</taxon>
    </lineage>
</organism>
<keyword evidence="2" id="KW-1185">Reference proteome</keyword>
<evidence type="ECO:0000313" key="2">
    <source>
        <dbReference type="Proteomes" id="UP000193642"/>
    </source>
</evidence>
<dbReference type="EMBL" id="MCGO01000026">
    <property type="protein sequence ID" value="ORY43005.1"/>
    <property type="molecule type" value="Genomic_DNA"/>
</dbReference>
<dbReference type="Proteomes" id="UP000193642">
    <property type="component" value="Unassembled WGS sequence"/>
</dbReference>
<name>A0A1Y2C9L4_9FUNG</name>
<protein>
    <submittedName>
        <fullName evidence="1">Uncharacterized protein</fullName>
    </submittedName>
</protein>
<dbReference type="InterPro" id="IPR036770">
    <property type="entry name" value="Ankyrin_rpt-contain_sf"/>
</dbReference>
<dbReference type="SUPFAM" id="SSF140860">
    <property type="entry name" value="Pseudo ankyrin repeat-like"/>
    <property type="match status" value="1"/>
</dbReference>
<dbReference type="Gene3D" id="1.25.40.20">
    <property type="entry name" value="Ankyrin repeat-containing domain"/>
    <property type="match status" value="1"/>
</dbReference>
<evidence type="ECO:0000313" key="1">
    <source>
        <dbReference type="EMBL" id="ORY43005.1"/>
    </source>
</evidence>
<dbReference type="AlphaFoldDB" id="A0A1Y2C9L4"/>
<dbReference type="InterPro" id="IPR002110">
    <property type="entry name" value="Ankyrin_rpt"/>
</dbReference>
<dbReference type="Pfam" id="PF12796">
    <property type="entry name" value="Ank_2"/>
    <property type="match status" value="1"/>
</dbReference>
<dbReference type="OrthoDB" id="2163089at2759"/>
<gene>
    <name evidence="1" type="ORF">BCR33DRAFT_717732</name>
</gene>
<reference evidence="1 2" key="1">
    <citation type="submission" date="2016-07" db="EMBL/GenBank/DDBJ databases">
        <title>Pervasive Adenine N6-methylation of Active Genes in Fungi.</title>
        <authorList>
            <consortium name="DOE Joint Genome Institute"/>
            <person name="Mondo S.J."/>
            <person name="Dannebaum R.O."/>
            <person name="Kuo R.C."/>
            <person name="Labutti K."/>
            <person name="Haridas S."/>
            <person name="Kuo A."/>
            <person name="Salamov A."/>
            <person name="Ahrendt S.R."/>
            <person name="Lipzen A."/>
            <person name="Sullivan W."/>
            <person name="Andreopoulos W.B."/>
            <person name="Clum A."/>
            <person name="Lindquist E."/>
            <person name="Daum C."/>
            <person name="Ramamoorthy G.K."/>
            <person name="Gryganskyi A."/>
            <person name="Culley D."/>
            <person name="Magnuson J.K."/>
            <person name="James T.Y."/>
            <person name="O'Malley M.A."/>
            <person name="Stajich J.E."/>
            <person name="Spatafora J.W."/>
            <person name="Visel A."/>
            <person name="Grigoriev I.V."/>
        </authorList>
    </citation>
    <scope>NUCLEOTIDE SEQUENCE [LARGE SCALE GENOMIC DNA]</scope>
    <source>
        <strain evidence="1 2">JEL800</strain>
    </source>
</reference>
<sequence>MQVAKLLLKDPRIDLNNAGNLFPFFFSREPTLVKLFLEDERINPAVNNNRALRIAARNNHAHVVSLLLQDPHVDPSDCWDVLREAAEFCRTDIVRILLANPRVDPGIHNNAAIRRALVRWEYITRMMESMCSKCSCRILVWILQQIIQRWFIICMQ</sequence>
<accession>A0A1Y2C9L4</accession>
<proteinExistence type="predicted"/>